<comment type="caution">
    <text evidence="4">The sequence shown here is derived from an EMBL/GenBank/DDBJ whole genome shotgun (WGS) entry which is preliminary data.</text>
</comment>
<feature type="domain" description="Methyltransferase small" evidence="3">
    <location>
        <begin position="67"/>
        <end position="218"/>
    </location>
</feature>
<dbReference type="CDD" id="cd02440">
    <property type="entry name" value="AdoMet_MTases"/>
    <property type="match status" value="1"/>
</dbReference>
<gene>
    <name evidence="4" type="ORF">BMIN_0797</name>
</gene>
<dbReference type="Pfam" id="PF05175">
    <property type="entry name" value="MTS"/>
    <property type="match status" value="1"/>
</dbReference>
<dbReference type="InterPro" id="IPR029063">
    <property type="entry name" value="SAM-dependent_MTases_sf"/>
</dbReference>
<dbReference type="EC" id="2.1.1.172" evidence="4"/>
<name>A0A087BPX4_9BIFI</name>
<dbReference type="PANTHER" id="PTHR47816:SF4">
    <property type="entry name" value="RIBOSOMAL RNA SMALL SUBUNIT METHYLTRANSFERASE C"/>
    <property type="match status" value="1"/>
</dbReference>
<sequence length="241" mass="26184">MVAIIIELDDKTDDRTASMPRADPDGGARTWYETRQNMDSTQQYFTADPSSQDVRRSLNVTLRGHEVRVEASNGVFSAHRLDLGTSVLLRNAPDVPPQGTMLDLGCGWGPLALAMALESPRAQVWAVDVNERALSLTGSNADSLGIDTIHTATPDAVPTDLAFDLIWSNPPIRVGKDALHDLLMAWLPRLSPMGRAYLVVQRNLGSDSLMRWLADALGGGFTVSKQSSAKGFRVIEVSRTA</sequence>
<dbReference type="AlphaFoldDB" id="A0A087BPX4"/>
<accession>A0A087BPX4</accession>
<dbReference type="Gene3D" id="3.40.50.150">
    <property type="entry name" value="Vaccinia Virus protein VP39"/>
    <property type="match status" value="1"/>
</dbReference>
<organism evidence="4 5">
    <name type="scientific">Bifidobacterium minimum</name>
    <dbReference type="NCBI Taxonomy" id="1693"/>
    <lineage>
        <taxon>Bacteria</taxon>
        <taxon>Bacillati</taxon>
        <taxon>Actinomycetota</taxon>
        <taxon>Actinomycetes</taxon>
        <taxon>Bifidobacteriales</taxon>
        <taxon>Bifidobacteriaceae</taxon>
        <taxon>Bifidobacterium</taxon>
    </lineage>
</organism>
<evidence type="ECO:0000313" key="5">
    <source>
        <dbReference type="Proteomes" id="UP000029014"/>
    </source>
</evidence>
<evidence type="ECO:0000313" key="4">
    <source>
        <dbReference type="EMBL" id="KFI73074.1"/>
    </source>
</evidence>
<dbReference type="Proteomes" id="UP000029014">
    <property type="component" value="Unassembled WGS sequence"/>
</dbReference>
<dbReference type="SUPFAM" id="SSF53335">
    <property type="entry name" value="S-adenosyl-L-methionine-dependent methyltransferases"/>
    <property type="match status" value="1"/>
</dbReference>
<dbReference type="eggNOG" id="COG2813">
    <property type="taxonomic scope" value="Bacteria"/>
</dbReference>
<dbReference type="EMBL" id="JGZD01000008">
    <property type="protein sequence ID" value="KFI73074.1"/>
    <property type="molecule type" value="Genomic_DNA"/>
</dbReference>
<proteinExistence type="predicted"/>
<dbReference type="GO" id="GO:0052914">
    <property type="term" value="F:16S rRNA (guanine(1207)-N(2))-methyltransferase activity"/>
    <property type="evidence" value="ECO:0007669"/>
    <property type="project" value="UniProtKB-EC"/>
</dbReference>
<keyword evidence="5" id="KW-1185">Reference proteome</keyword>
<reference evidence="4 5" key="1">
    <citation type="submission" date="2014-03" db="EMBL/GenBank/DDBJ databases">
        <title>Genomics of Bifidobacteria.</title>
        <authorList>
            <person name="Ventura M."/>
            <person name="Milani C."/>
            <person name="Lugli G.A."/>
        </authorList>
    </citation>
    <scope>NUCLEOTIDE SEQUENCE [LARGE SCALE GENOMIC DNA]</scope>
    <source>
        <strain evidence="4 5">LMG 11592</strain>
    </source>
</reference>
<keyword evidence="1 4" id="KW-0489">Methyltransferase</keyword>
<keyword evidence="2 4" id="KW-0808">Transferase</keyword>
<dbReference type="STRING" id="1693.BMIN_0797"/>
<evidence type="ECO:0000256" key="2">
    <source>
        <dbReference type="ARBA" id="ARBA00022679"/>
    </source>
</evidence>
<dbReference type="InterPro" id="IPR046977">
    <property type="entry name" value="RsmC/RlmG"/>
</dbReference>
<protein>
    <submittedName>
        <fullName evidence="4">Methyltransferase domain containing protein</fullName>
        <ecNumber evidence="4">2.1.1.172</ecNumber>
    </submittedName>
</protein>
<dbReference type="InterPro" id="IPR007848">
    <property type="entry name" value="Small_mtfrase_dom"/>
</dbReference>
<dbReference type="PANTHER" id="PTHR47816">
    <property type="entry name" value="RIBOSOMAL RNA SMALL SUBUNIT METHYLTRANSFERASE C"/>
    <property type="match status" value="1"/>
</dbReference>
<evidence type="ECO:0000256" key="1">
    <source>
        <dbReference type="ARBA" id="ARBA00022603"/>
    </source>
</evidence>
<evidence type="ECO:0000259" key="3">
    <source>
        <dbReference type="Pfam" id="PF05175"/>
    </source>
</evidence>